<feature type="transmembrane region" description="Helical" evidence="1">
    <location>
        <begin position="23"/>
        <end position="42"/>
    </location>
</feature>
<dbReference type="Proteomes" id="UP000572680">
    <property type="component" value="Unassembled WGS sequence"/>
</dbReference>
<gene>
    <name evidence="2" type="ORF">HNR61_006760</name>
</gene>
<evidence type="ECO:0000313" key="3">
    <source>
        <dbReference type="Proteomes" id="UP000572680"/>
    </source>
</evidence>
<keyword evidence="1" id="KW-0812">Transmembrane</keyword>
<feature type="transmembrane region" description="Helical" evidence="1">
    <location>
        <begin position="81"/>
        <end position="103"/>
    </location>
</feature>
<dbReference type="Pfam" id="PF10825">
    <property type="entry name" value="DUF2752"/>
    <property type="match status" value="1"/>
</dbReference>
<evidence type="ECO:0008006" key="4">
    <source>
        <dbReference type="Google" id="ProtNLM"/>
    </source>
</evidence>
<feature type="transmembrane region" description="Helical" evidence="1">
    <location>
        <begin position="124"/>
        <end position="143"/>
    </location>
</feature>
<dbReference type="InterPro" id="IPR021215">
    <property type="entry name" value="DUF2752"/>
</dbReference>
<keyword evidence="1" id="KW-1133">Transmembrane helix</keyword>
<dbReference type="EMBL" id="JACJIA010000010">
    <property type="protein sequence ID" value="MBA8955103.1"/>
    <property type="molecule type" value="Genomic_DNA"/>
</dbReference>
<evidence type="ECO:0000256" key="1">
    <source>
        <dbReference type="SAM" id="Phobius"/>
    </source>
</evidence>
<dbReference type="RefSeq" id="WP_182847101.1">
    <property type="nucleotide sequence ID" value="NZ_BAAALP010000085.1"/>
</dbReference>
<name>A0A7W3LVJ1_ACTNM</name>
<evidence type="ECO:0000313" key="2">
    <source>
        <dbReference type="EMBL" id="MBA8955103.1"/>
    </source>
</evidence>
<dbReference type="AlphaFoldDB" id="A0A7W3LVJ1"/>
<protein>
    <recommendedName>
        <fullName evidence="4">DUF2752 domain-containing protein</fullName>
    </recommendedName>
</protein>
<accession>A0A7W3LVJ1</accession>
<proteinExistence type="predicted"/>
<reference evidence="2 3" key="1">
    <citation type="submission" date="2020-08" db="EMBL/GenBank/DDBJ databases">
        <title>Genomic Encyclopedia of Type Strains, Phase IV (KMG-IV): sequencing the most valuable type-strain genomes for metagenomic binning, comparative biology and taxonomic classification.</title>
        <authorList>
            <person name="Goeker M."/>
        </authorList>
    </citation>
    <scope>NUCLEOTIDE SEQUENCE [LARGE SCALE GENOMIC DNA]</scope>
    <source>
        <strain evidence="2 3">DSM 44197</strain>
    </source>
</reference>
<sequence>MGDERRSAPHAPSGPPVAVARRLAVPAGVLALAVGAVAYVGAVDPNQPGHYPTCPFLLLTGLQCPGCGSLRTLHALAHGDVGTALGLNVLTVAMVPVLAFFWARWAVARARGVPTRRKAGDPRAIWGLFAVVVVFWVVRNLPFGTFLAA</sequence>
<organism evidence="2 3">
    <name type="scientific">Actinomadura namibiensis</name>
    <dbReference type="NCBI Taxonomy" id="182080"/>
    <lineage>
        <taxon>Bacteria</taxon>
        <taxon>Bacillati</taxon>
        <taxon>Actinomycetota</taxon>
        <taxon>Actinomycetes</taxon>
        <taxon>Streptosporangiales</taxon>
        <taxon>Thermomonosporaceae</taxon>
        <taxon>Actinomadura</taxon>
    </lineage>
</organism>
<keyword evidence="3" id="KW-1185">Reference proteome</keyword>
<comment type="caution">
    <text evidence="2">The sequence shown here is derived from an EMBL/GenBank/DDBJ whole genome shotgun (WGS) entry which is preliminary data.</text>
</comment>
<keyword evidence="1" id="KW-0472">Membrane</keyword>